<feature type="transmembrane region" description="Helical" evidence="1">
    <location>
        <begin position="60"/>
        <end position="80"/>
    </location>
</feature>
<keyword evidence="3" id="KW-1185">Reference proteome</keyword>
<dbReference type="RefSeq" id="WP_013627353.1">
    <property type="nucleotide sequence ID" value="NC_015174.1"/>
</dbReference>
<dbReference type="HOGENOM" id="CLU_1460261_0_0_0"/>
<organism evidence="2 3">
    <name type="scientific">Rubinisphaera brasiliensis (strain ATCC 49424 / DSM 5305 / JCM 21570 / IAM 15109 / NBRC 103401 / IFAM 1448)</name>
    <name type="common">Planctomyces brasiliensis</name>
    <dbReference type="NCBI Taxonomy" id="756272"/>
    <lineage>
        <taxon>Bacteria</taxon>
        <taxon>Pseudomonadati</taxon>
        <taxon>Planctomycetota</taxon>
        <taxon>Planctomycetia</taxon>
        <taxon>Planctomycetales</taxon>
        <taxon>Planctomycetaceae</taxon>
        <taxon>Rubinisphaera</taxon>
    </lineage>
</organism>
<accession>F0SJ75</accession>
<dbReference type="AlphaFoldDB" id="F0SJ75"/>
<keyword evidence="1" id="KW-1133">Transmembrane helix</keyword>
<feature type="transmembrane region" description="Helical" evidence="1">
    <location>
        <begin position="21"/>
        <end position="40"/>
    </location>
</feature>
<dbReference type="InterPro" id="IPR036259">
    <property type="entry name" value="MFS_trans_sf"/>
</dbReference>
<feature type="transmembrane region" description="Helical" evidence="1">
    <location>
        <begin position="153"/>
        <end position="173"/>
    </location>
</feature>
<keyword evidence="1" id="KW-0472">Membrane</keyword>
<evidence type="ECO:0000313" key="3">
    <source>
        <dbReference type="Proteomes" id="UP000006860"/>
    </source>
</evidence>
<reference evidence="3" key="1">
    <citation type="submission" date="2011-02" db="EMBL/GenBank/DDBJ databases">
        <title>The complete genome of Planctomyces brasiliensis DSM 5305.</title>
        <authorList>
            <person name="Lucas S."/>
            <person name="Copeland A."/>
            <person name="Lapidus A."/>
            <person name="Bruce D."/>
            <person name="Goodwin L."/>
            <person name="Pitluck S."/>
            <person name="Kyrpides N."/>
            <person name="Mavromatis K."/>
            <person name="Pagani I."/>
            <person name="Ivanova N."/>
            <person name="Ovchinnikova G."/>
            <person name="Lu M."/>
            <person name="Detter J.C."/>
            <person name="Han C."/>
            <person name="Land M."/>
            <person name="Hauser L."/>
            <person name="Markowitz V."/>
            <person name="Cheng J.-F."/>
            <person name="Hugenholtz P."/>
            <person name="Woyke T."/>
            <person name="Wu D."/>
            <person name="Tindall B."/>
            <person name="Pomrenke H.G."/>
            <person name="Brambilla E."/>
            <person name="Klenk H.-P."/>
            <person name="Eisen J.A."/>
        </authorList>
    </citation>
    <scope>NUCLEOTIDE SEQUENCE [LARGE SCALE GENOMIC DNA]</scope>
    <source>
        <strain evidence="3">ATCC 49424 / DSM 5305 / JCM 21570 / NBRC 103401 / IFAM 1448</strain>
    </source>
</reference>
<proteinExistence type="predicted"/>
<evidence type="ECO:0000256" key="1">
    <source>
        <dbReference type="SAM" id="Phobius"/>
    </source>
</evidence>
<gene>
    <name evidence="2" type="ordered locus">Plabr_0996</name>
</gene>
<protein>
    <submittedName>
        <fullName evidence="2">Uncharacterized protein</fullName>
    </submittedName>
</protein>
<feature type="transmembrane region" description="Helical" evidence="1">
    <location>
        <begin position="126"/>
        <end position="146"/>
    </location>
</feature>
<dbReference type="STRING" id="756272.Plabr_0996"/>
<keyword evidence="1" id="KW-0812">Transmembrane</keyword>
<dbReference type="KEGG" id="pbs:Plabr_0996"/>
<sequence>MSETSSVEVHHAETGAPLLIAIQRGGAITTLLLIFLIAIFEGVMESLVPGFKPFGNQIWRIVYTPAAISLVIGLIAIVLYPSYLPRRQLFRKFTRKEMRSSMLWLFGAIGFFITFGLWPANTLREALLICWLGLFVAFLCFLNLWYHPDKHPVIHSFLETTCGLGILVIPFYIPSLLLASWRYRRMQRNASDTPRP</sequence>
<name>F0SJ75_RUBBR</name>
<dbReference type="SUPFAM" id="SSF103473">
    <property type="entry name" value="MFS general substrate transporter"/>
    <property type="match status" value="1"/>
</dbReference>
<feature type="transmembrane region" description="Helical" evidence="1">
    <location>
        <begin position="101"/>
        <end position="120"/>
    </location>
</feature>
<dbReference type="Proteomes" id="UP000006860">
    <property type="component" value="Chromosome"/>
</dbReference>
<evidence type="ECO:0000313" key="2">
    <source>
        <dbReference type="EMBL" id="ADY58617.1"/>
    </source>
</evidence>
<dbReference type="EMBL" id="CP002546">
    <property type="protein sequence ID" value="ADY58617.1"/>
    <property type="molecule type" value="Genomic_DNA"/>
</dbReference>